<protein>
    <recommendedName>
        <fullName evidence="3">DUF2948 family protein</fullName>
    </recommendedName>
</protein>
<keyword evidence="2" id="KW-1185">Reference proteome</keyword>
<dbReference type="RefSeq" id="WP_099554590.1">
    <property type="nucleotide sequence ID" value="NZ_LT960614.1"/>
</dbReference>
<dbReference type="OrthoDB" id="9806367at2"/>
<sequence>MSALKLAALDAEDLAVLSAHVQDAVLKVGDIDWQPKSKRMVIALNRFVWEEAGGKRKEFERRRAILHFARVEKVTTRNIRREAKDAVLELLAVRFEETDAPAGHVLIDFSGGGVLRLDVECIEAGLADLGLAWGTAHKPAHGE</sequence>
<dbReference type="EMBL" id="LT960614">
    <property type="protein sequence ID" value="SON54339.1"/>
    <property type="molecule type" value="Genomic_DNA"/>
</dbReference>
<dbReference type="KEGG" id="hdi:HDIA_0798"/>
<evidence type="ECO:0008006" key="3">
    <source>
        <dbReference type="Google" id="ProtNLM"/>
    </source>
</evidence>
<dbReference type="AlphaFoldDB" id="A0A2C9D2D3"/>
<proteinExistence type="predicted"/>
<evidence type="ECO:0000313" key="1">
    <source>
        <dbReference type="EMBL" id="SON54339.1"/>
    </source>
</evidence>
<gene>
    <name evidence="1" type="ORF">HDIA_0798</name>
</gene>
<dbReference type="Pfam" id="PF11164">
    <property type="entry name" value="DUF2948"/>
    <property type="match status" value="1"/>
</dbReference>
<name>A0A2C9D2D3_9HYPH</name>
<accession>A0A2C9D2D3</accession>
<dbReference type="InterPro" id="IPR021335">
    <property type="entry name" value="DUF2948"/>
</dbReference>
<evidence type="ECO:0000313" key="2">
    <source>
        <dbReference type="Proteomes" id="UP000223606"/>
    </source>
</evidence>
<reference evidence="2" key="1">
    <citation type="submission" date="2017-09" db="EMBL/GenBank/DDBJ databases">
        <title>Genome sequence of Nannocystis excedens DSM 71.</title>
        <authorList>
            <person name="Blom J."/>
        </authorList>
    </citation>
    <scope>NUCLEOTIDE SEQUENCE [LARGE SCALE GENOMIC DNA]</scope>
    <source>
        <strain evidence="2">type strain: E19</strain>
    </source>
</reference>
<organism evidence="1 2">
    <name type="scientific">Hartmannibacter diazotrophicus</name>
    <dbReference type="NCBI Taxonomy" id="1482074"/>
    <lineage>
        <taxon>Bacteria</taxon>
        <taxon>Pseudomonadati</taxon>
        <taxon>Pseudomonadota</taxon>
        <taxon>Alphaproteobacteria</taxon>
        <taxon>Hyphomicrobiales</taxon>
        <taxon>Pleomorphomonadaceae</taxon>
        <taxon>Hartmannibacter</taxon>
    </lineage>
</organism>
<dbReference type="Proteomes" id="UP000223606">
    <property type="component" value="Chromosome 1"/>
</dbReference>